<feature type="modified residue" description="4-aspartylphosphate" evidence="7">
    <location>
        <position position="749"/>
    </location>
</feature>
<dbReference type="InterPro" id="IPR011006">
    <property type="entry name" value="CheY-like_superfamily"/>
</dbReference>
<dbReference type="PANTHER" id="PTHR43547">
    <property type="entry name" value="TWO-COMPONENT HISTIDINE KINASE"/>
    <property type="match status" value="1"/>
</dbReference>
<dbReference type="InterPro" id="IPR003661">
    <property type="entry name" value="HisK_dim/P_dom"/>
</dbReference>
<feature type="domain" description="HTH araC/xylS-type" evidence="9">
    <location>
        <begin position="848"/>
        <end position="947"/>
    </location>
</feature>
<dbReference type="PROSITE" id="PS50109">
    <property type="entry name" value="HIS_KIN"/>
    <property type="match status" value="1"/>
</dbReference>
<dbReference type="PROSITE" id="PS00041">
    <property type="entry name" value="HTH_ARAC_FAMILY_1"/>
    <property type="match status" value="1"/>
</dbReference>
<gene>
    <name evidence="12" type="ORF">ITJ86_13250</name>
</gene>
<proteinExistence type="predicted"/>
<evidence type="ECO:0000259" key="9">
    <source>
        <dbReference type="PROSITE" id="PS01124"/>
    </source>
</evidence>
<dbReference type="CDD" id="cd17574">
    <property type="entry name" value="REC_OmpR"/>
    <property type="match status" value="1"/>
</dbReference>
<dbReference type="SUPFAM" id="SSF48452">
    <property type="entry name" value="TPR-like"/>
    <property type="match status" value="1"/>
</dbReference>
<dbReference type="InterPro" id="IPR005467">
    <property type="entry name" value="His_kinase_dom"/>
</dbReference>
<evidence type="ECO:0000313" key="13">
    <source>
        <dbReference type="Proteomes" id="UP000611215"/>
    </source>
</evidence>
<comment type="caution">
    <text evidence="12">The sequence shown here is derived from an EMBL/GenBank/DDBJ whole genome shotgun (WGS) entry which is preliminary data.</text>
</comment>
<keyword evidence="8" id="KW-0472">Membrane</keyword>
<dbReference type="PROSITE" id="PS50110">
    <property type="entry name" value="RESPONSE_REGULATORY"/>
    <property type="match status" value="1"/>
</dbReference>
<dbReference type="InterPro" id="IPR018060">
    <property type="entry name" value="HTH_AraC"/>
</dbReference>
<dbReference type="InterPro" id="IPR004358">
    <property type="entry name" value="Sig_transdc_His_kin-like_C"/>
</dbReference>
<dbReference type="RefSeq" id="WP_195872133.1">
    <property type="nucleotide sequence ID" value="NZ_JADOET010000012.1"/>
</dbReference>
<dbReference type="SUPFAM" id="SSF47384">
    <property type="entry name" value="Homodimeric domain of signal transducing histidine kinase"/>
    <property type="match status" value="1"/>
</dbReference>
<keyword evidence="4" id="KW-0805">Transcription regulation</keyword>
<dbReference type="InterPro" id="IPR009057">
    <property type="entry name" value="Homeodomain-like_sf"/>
</dbReference>
<dbReference type="InterPro" id="IPR001789">
    <property type="entry name" value="Sig_transdc_resp-reg_receiver"/>
</dbReference>
<accession>A0ABS0EKS2</accession>
<dbReference type="CDD" id="cd00082">
    <property type="entry name" value="HisKA"/>
    <property type="match status" value="1"/>
</dbReference>
<evidence type="ECO:0000259" key="10">
    <source>
        <dbReference type="PROSITE" id="PS50109"/>
    </source>
</evidence>
<dbReference type="SUPFAM" id="SSF46689">
    <property type="entry name" value="Homeodomain-like"/>
    <property type="match status" value="1"/>
</dbReference>
<evidence type="ECO:0000259" key="11">
    <source>
        <dbReference type="PROSITE" id="PS50110"/>
    </source>
</evidence>
<dbReference type="SMART" id="SM00448">
    <property type="entry name" value="REC"/>
    <property type="match status" value="1"/>
</dbReference>
<dbReference type="SMART" id="SM00342">
    <property type="entry name" value="HTH_ARAC"/>
    <property type="match status" value="1"/>
</dbReference>
<dbReference type="Pfam" id="PF00512">
    <property type="entry name" value="HisKA"/>
    <property type="match status" value="1"/>
</dbReference>
<feature type="domain" description="Histidine kinase" evidence="10">
    <location>
        <begin position="447"/>
        <end position="660"/>
    </location>
</feature>
<dbReference type="Pfam" id="PF00072">
    <property type="entry name" value="Response_reg"/>
    <property type="match status" value="1"/>
</dbReference>
<evidence type="ECO:0000256" key="7">
    <source>
        <dbReference type="PROSITE-ProRule" id="PRU00169"/>
    </source>
</evidence>
<dbReference type="EMBL" id="JADOET010000012">
    <property type="protein sequence ID" value="MBF8150873.1"/>
    <property type="molecule type" value="Genomic_DNA"/>
</dbReference>
<feature type="transmembrane region" description="Helical" evidence="8">
    <location>
        <begin position="404"/>
        <end position="424"/>
    </location>
</feature>
<dbReference type="SMART" id="SM00388">
    <property type="entry name" value="HisKA"/>
    <property type="match status" value="1"/>
</dbReference>
<dbReference type="PANTHER" id="PTHR43547:SF2">
    <property type="entry name" value="HYBRID SIGNAL TRANSDUCTION HISTIDINE KINASE C"/>
    <property type="match status" value="1"/>
</dbReference>
<dbReference type="Gene3D" id="1.10.287.130">
    <property type="match status" value="1"/>
</dbReference>
<dbReference type="Gene3D" id="1.25.40.10">
    <property type="entry name" value="Tetratricopeptide repeat domain"/>
    <property type="match status" value="2"/>
</dbReference>
<evidence type="ECO:0000256" key="5">
    <source>
        <dbReference type="ARBA" id="ARBA00023125"/>
    </source>
</evidence>
<name>A0ABS0EKS2_9FLAO</name>
<evidence type="ECO:0000256" key="1">
    <source>
        <dbReference type="ARBA" id="ARBA00000085"/>
    </source>
</evidence>
<dbReference type="Gene3D" id="3.40.50.2300">
    <property type="match status" value="1"/>
</dbReference>
<protein>
    <recommendedName>
        <fullName evidence="2">histidine kinase</fullName>
        <ecNumber evidence="2">2.7.13.3</ecNumber>
    </recommendedName>
</protein>
<keyword evidence="6" id="KW-0804">Transcription</keyword>
<dbReference type="Pfam" id="PF12833">
    <property type="entry name" value="HTH_18"/>
    <property type="match status" value="1"/>
</dbReference>
<dbReference type="SUPFAM" id="SSF52172">
    <property type="entry name" value="CheY-like"/>
    <property type="match status" value="1"/>
</dbReference>
<dbReference type="InterPro" id="IPR011990">
    <property type="entry name" value="TPR-like_helical_dom_sf"/>
</dbReference>
<dbReference type="InterPro" id="IPR019734">
    <property type="entry name" value="TPR_rpt"/>
</dbReference>
<dbReference type="InterPro" id="IPR018062">
    <property type="entry name" value="HTH_AraC-typ_CS"/>
</dbReference>
<dbReference type="CDD" id="cd00075">
    <property type="entry name" value="HATPase"/>
    <property type="match status" value="1"/>
</dbReference>
<comment type="catalytic activity">
    <reaction evidence="1">
        <text>ATP + protein L-histidine = ADP + protein N-phospho-L-histidine.</text>
        <dbReference type="EC" id="2.7.13.3"/>
    </reaction>
</comment>
<dbReference type="InterPro" id="IPR036890">
    <property type="entry name" value="HATPase_C_sf"/>
</dbReference>
<keyword evidence="8" id="KW-0812">Transmembrane</keyword>
<evidence type="ECO:0000256" key="6">
    <source>
        <dbReference type="ARBA" id="ARBA00023163"/>
    </source>
</evidence>
<evidence type="ECO:0000256" key="4">
    <source>
        <dbReference type="ARBA" id="ARBA00023015"/>
    </source>
</evidence>
<dbReference type="EC" id="2.7.13.3" evidence="2"/>
<dbReference type="SUPFAM" id="SSF55874">
    <property type="entry name" value="ATPase domain of HSP90 chaperone/DNA topoisomerase II/histidine kinase"/>
    <property type="match status" value="1"/>
</dbReference>
<dbReference type="PROSITE" id="PS01124">
    <property type="entry name" value="HTH_ARAC_FAMILY_2"/>
    <property type="match status" value="1"/>
</dbReference>
<evidence type="ECO:0000256" key="3">
    <source>
        <dbReference type="ARBA" id="ARBA00022553"/>
    </source>
</evidence>
<feature type="domain" description="Response regulatory" evidence="11">
    <location>
        <begin position="701"/>
        <end position="816"/>
    </location>
</feature>
<evidence type="ECO:0000256" key="2">
    <source>
        <dbReference type="ARBA" id="ARBA00012438"/>
    </source>
</evidence>
<dbReference type="Pfam" id="PF13424">
    <property type="entry name" value="TPR_12"/>
    <property type="match status" value="1"/>
</dbReference>
<keyword evidence="13" id="KW-1185">Reference proteome</keyword>
<evidence type="ECO:0000256" key="8">
    <source>
        <dbReference type="SAM" id="Phobius"/>
    </source>
</evidence>
<keyword evidence="5" id="KW-0238">DNA-binding</keyword>
<dbReference type="SMART" id="SM00387">
    <property type="entry name" value="HATPase_c"/>
    <property type="match status" value="1"/>
</dbReference>
<dbReference type="InterPro" id="IPR003594">
    <property type="entry name" value="HATPase_dom"/>
</dbReference>
<dbReference type="Proteomes" id="UP000611215">
    <property type="component" value="Unassembled WGS sequence"/>
</dbReference>
<dbReference type="PRINTS" id="PR00344">
    <property type="entry name" value="BCTRLSENSOR"/>
</dbReference>
<dbReference type="Gene3D" id="1.10.10.60">
    <property type="entry name" value="Homeodomain-like"/>
    <property type="match status" value="2"/>
</dbReference>
<dbReference type="SMART" id="SM00028">
    <property type="entry name" value="TPR"/>
    <property type="match status" value="4"/>
</dbReference>
<dbReference type="Gene3D" id="3.30.565.10">
    <property type="entry name" value="Histidine kinase-like ATPase, C-terminal domain"/>
    <property type="match status" value="1"/>
</dbReference>
<dbReference type="InterPro" id="IPR036097">
    <property type="entry name" value="HisK_dim/P_sf"/>
</dbReference>
<dbReference type="Pfam" id="PF02518">
    <property type="entry name" value="HATPase_c"/>
    <property type="match status" value="1"/>
</dbReference>
<keyword evidence="8" id="KW-1133">Transmembrane helix</keyword>
<organism evidence="12 13">
    <name type="scientific">Winogradskyella marina</name>
    <dbReference type="NCBI Taxonomy" id="2785530"/>
    <lineage>
        <taxon>Bacteria</taxon>
        <taxon>Pseudomonadati</taxon>
        <taxon>Bacteroidota</taxon>
        <taxon>Flavobacteriia</taxon>
        <taxon>Flavobacteriales</taxon>
        <taxon>Flavobacteriaceae</taxon>
        <taxon>Winogradskyella</taxon>
    </lineage>
</organism>
<reference evidence="12 13" key="1">
    <citation type="submission" date="2020-11" db="EMBL/GenBank/DDBJ databases">
        <title>Winogradskyella marina sp. nov., isolated from marine sediment.</title>
        <authorList>
            <person name="Bo J."/>
            <person name="Wang S."/>
            <person name="Song X."/>
            <person name="Du Z."/>
        </authorList>
    </citation>
    <scope>NUCLEOTIDE SEQUENCE [LARGE SCALE GENOMIC DNA]</scope>
    <source>
        <strain evidence="12 13">F6397</strain>
    </source>
</reference>
<keyword evidence="3 7" id="KW-0597">Phosphoprotein</keyword>
<sequence>MNLRYIVVFFLMPFFCFGQNPKQIDSLKNLIKKSKDLSDEGQHDSSYYYAKISYNLAKRLKADSLQVDIVGILSTYEPDLDKALSYIDESEPLAIKNKQWKALEYMYHNRGALYYHRTKDERALVHFLKLDSLLEVRQDHKFLAAMTKVSIINVLYDSRTENDTSFFPQMSKNITDGLNIVKDGLELSKDSINFYNAHALNVPAAILYEKKAYIYTQRNQPEKAIANYQMALENTISNDNHLRKSLIYNGLANLYDRENQKDSALHYFKKELIAITKTTDTLRQAISNYKVAEFYNNNGDPKTALQHLNTSQKLMENAFFVREDNKYAIQDVLASVYFNLGNFEAAFKASEKARQHLTIIQTEFNKKNVSELETAYQTNKKEQEISLLKSEKEIIEQRSKNQKIILLSVVGITTIAGLFLYLLFRNRKKTNTKLRELDALKTNFFTNISHEFRTPLTLIASPIEDTLADASISDKKRQQFTVAKQNSERLLELVNQLLDLSKIDEGHLKLQLQRGNVLQFISGLSESFSYAAKQKNIIYTIVIAQAEDAVWFDKDVIEKISINLLSNALKYTPTNGTIVCEAYIENEELFLNVTNSGRGLTPFERNNIFERFYQTNAQNQGSGIGLALVKELVALHHGKIEVKSEVDKETSFQLRLSVDRKSFKKDVITVTSNTKVETEVPVYLNPTLEDEEVIADSYLPIVLIVEDNDDLRQLLIQIFEEHYNIISAPNGKIGVDLALEQIPDLIISDVMMPKKDGISLTEELKNDERTAHIPIILLTAKAGVESKFKGVDSGADDYITKPFNKKLLALKVEKLIASRRQLQLRYSQELVLLPKDLSVTNLDEKFLNKVEVVLERNLIEPSFNVTEFSDAVGMSRMQLHRKLKALTGLTASEFIRSQRLKLAANLLKTSEINVSQVGYSVGFNDHSYFTKCFKESYNCTPSEFAKQS</sequence>
<evidence type="ECO:0000313" key="12">
    <source>
        <dbReference type="EMBL" id="MBF8150873.1"/>
    </source>
</evidence>